<proteinExistence type="predicted"/>
<name>A0A4C2A2J9_EUMVA</name>
<reference evidence="1 2" key="1">
    <citation type="journal article" date="2019" name="Commun. Biol.">
        <title>The bagworm genome reveals a unique fibroin gene that provides high tensile strength.</title>
        <authorList>
            <person name="Kono N."/>
            <person name="Nakamura H."/>
            <person name="Ohtoshi R."/>
            <person name="Tomita M."/>
            <person name="Numata K."/>
            <person name="Arakawa K."/>
        </authorList>
    </citation>
    <scope>NUCLEOTIDE SEQUENCE [LARGE SCALE GENOMIC DNA]</scope>
</reference>
<dbReference type="AlphaFoldDB" id="A0A4C2A2J9"/>
<accession>A0A4C2A2J9</accession>
<keyword evidence="2" id="KW-1185">Reference proteome</keyword>
<dbReference type="Proteomes" id="UP000299102">
    <property type="component" value="Unassembled WGS sequence"/>
</dbReference>
<evidence type="ECO:0008006" key="3">
    <source>
        <dbReference type="Google" id="ProtNLM"/>
    </source>
</evidence>
<evidence type="ECO:0000313" key="1">
    <source>
        <dbReference type="EMBL" id="GBP93137.1"/>
    </source>
</evidence>
<protein>
    <recommendedName>
        <fullName evidence="3">Mos1 transposase HTH domain-containing protein</fullName>
    </recommendedName>
</protein>
<dbReference type="OrthoDB" id="10017160at2759"/>
<organism evidence="1 2">
    <name type="scientific">Eumeta variegata</name>
    <name type="common">Bagworm moth</name>
    <name type="synonym">Eumeta japonica</name>
    <dbReference type="NCBI Taxonomy" id="151549"/>
    <lineage>
        <taxon>Eukaryota</taxon>
        <taxon>Metazoa</taxon>
        <taxon>Ecdysozoa</taxon>
        <taxon>Arthropoda</taxon>
        <taxon>Hexapoda</taxon>
        <taxon>Insecta</taxon>
        <taxon>Pterygota</taxon>
        <taxon>Neoptera</taxon>
        <taxon>Endopterygota</taxon>
        <taxon>Lepidoptera</taxon>
        <taxon>Glossata</taxon>
        <taxon>Ditrysia</taxon>
        <taxon>Tineoidea</taxon>
        <taxon>Psychidae</taxon>
        <taxon>Oiketicinae</taxon>
        <taxon>Eumeta</taxon>
    </lineage>
</organism>
<sequence length="116" mass="13512">MQSTRRRRVAAPRQQRRVRTVDGLAAQSPLTRDKHTQCLYAGALHRNISLAQLQSAFGDEAPCKMFIYNWFAEFKRAVVNFSDEFRDGHPYTVNNKNIDSMRRMIETDKHVTYHGI</sequence>
<evidence type="ECO:0000313" key="2">
    <source>
        <dbReference type="Proteomes" id="UP000299102"/>
    </source>
</evidence>
<gene>
    <name evidence="1" type="ORF">EVAR_46079_1</name>
</gene>
<comment type="caution">
    <text evidence="1">The sequence shown here is derived from an EMBL/GenBank/DDBJ whole genome shotgun (WGS) entry which is preliminary data.</text>
</comment>
<dbReference type="EMBL" id="BGZK01002341">
    <property type="protein sequence ID" value="GBP93137.1"/>
    <property type="molecule type" value="Genomic_DNA"/>
</dbReference>